<name>A0ABV9SVQ3_9BACT</name>
<dbReference type="Proteomes" id="UP001595818">
    <property type="component" value="Unassembled WGS sequence"/>
</dbReference>
<organism evidence="1 2">
    <name type="scientific">Negadavirga shengliensis</name>
    <dbReference type="NCBI Taxonomy" id="1389218"/>
    <lineage>
        <taxon>Bacteria</taxon>
        <taxon>Pseudomonadati</taxon>
        <taxon>Bacteroidota</taxon>
        <taxon>Cytophagia</taxon>
        <taxon>Cytophagales</taxon>
        <taxon>Cyclobacteriaceae</taxon>
        <taxon>Negadavirga</taxon>
    </lineage>
</organism>
<accession>A0ABV9SVQ3</accession>
<dbReference type="EMBL" id="JBHSJJ010000001">
    <property type="protein sequence ID" value="MFC4870423.1"/>
    <property type="molecule type" value="Genomic_DNA"/>
</dbReference>
<keyword evidence="2" id="KW-1185">Reference proteome</keyword>
<reference evidence="2" key="1">
    <citation type="journal article" date="2019" name="Int. J. Syst. Evol. Microbiol.">
        <title>The Global Catalogue of Microorganisms (GCM) 10K type strain sequencing project: providing services to taxonomists for standard genome sequencing and annotation.</title>
        <authorList>
            <consortium name="The Broad Institute Genomics Platform"/>
            <consortium name="The Broad Institute Genome Sequencing Center for Infectious Disease"/>
            <person name="Wu L."/>
            <person name="Ma J."/>
        </authorList>
    </citation>
    <scope>NUCLEOTIDE SEQUENCE [LARGE SCALE GENOMIC DNA]</scope>
    <source>
        <strain evidence="2">CGMCC 4.7466</strain>
    </source>
</reference>
<comment type="caution">
    <text evidence="1">The sequence shown here is derived from an EMBL/GenBank/DDBJ whole genome shotgun (WGS) entry which is preliminary data.</text>
</comment>
<gene>
    <name evidence="1" type="ORF">ACFPFU_01910</name>
</gene>
<proteinExistence type="predicted"/>
<evidence type="ECO:0000313" key="2">
    <source>
        <dbReference type="Proteomes" id="UP001595818"/>
    </source>
</evidence>
<dbReference type="RefSeq" id="WP_377060945.1">
    <property type="nucleotide sequence ID" value="NZ_JBHSJJ010000001.1"/>
</dbReference>
<evidence type="ECO:0000313" key="1">
    <source>
        <dbReference type="EMBL" id="MFC4870423.1"/>
    </source>
</evidence>
<sequence length="115" mass="12720">MDLEKFKKLKANYDKLMELANRAVPSGEFANQSKSVWFDRQSIEKLLAQTDEKTGGLKIFFGVYDESTAADIQSSRPGKESIGKLTVILTASDENKSTDLPDRIMNGGKTCPPDC</sequence>
<protein>
    <submittedName>
        <fullName evidence="1">Uncharacterized protein</fullName>
    </submittedName>
</protein>